<keyword evidence="2" id="KW-1185">Reference proteome</keyword>
<proteinExistence type="predicted"/>
<dbReference type="GeneID" id="96904702"/>
<evidence type="ECO:0000313" key="1">
    <source>
        <dbReference type="EMBL" id="CCC71036.1"/>
    </source>
</evidence>
<dbReference type="STRING" id="1064592.G0VI02"/>
<protein>
    <submittedName>
        <fullName evidence="1">Uncharacterized protein</fullName>
    </submittedName>
</protein>
<dbReference type="OrthoDB" id="774557at2759"/>
<dbReference type="Proteomes" id="UP000001640">
    <property type="component" value="Chromosome 7"/>
</dbReference>
<organism evidence="1 2">
    <name type="scientific">Naumovozyma castellii</name>
    <name type="common">Yeast</name>
    <name type="synonym">Saccharomyces castellii</name>
    <dbReference type="NCBI Taxonomy" id="27288"/>
    <lineage>
        <taxon>Eukaryota</taxon>
        <taxon>Fungi</taxon>
        <taxon>Dikarya</taxon>
        <taxon>Ascomycota</taxon>
        <taxon>Saccharomycotina</taxon>
        <taxon>Saccharomycetes</taxon>
        <taxon>Saccharomycetales</taxon>
        <taxon>Saccharomycetaceae</taxon>
        <taxon>Naumovozyma</taxon>
    </lineage>
</organism>
<dbReference type="HOGENOM" id="CLU_612639_0_0_1"/>
<accession>G0VI02</accession>
<dbReference type="FunCoup" id="G0VI02">
    <property type="interactions" value="18"/>
</dbReference>
<dbReference type="InParanoid" id="G0VI02"/>
<dbReference type="InterPro" id="IPR029005">
    <property type="entry name" value="LIM-bd/SEUSS"/>
</dbReference>
<dbReference type="eggNOG" id="ENOG502QUF6">
    <property type="taxonomic scope" value="Eukaryota"/>
</dbReference>
<evidence type="ECO:0000313" key="2">
    <source>
        <dbReference type="Proteomes" id="UP000001640"/>
    </source>
</evidence>
<dbReference type="RefSeq" id="XP_003677389.1">
    <property type="nucleotide sequence ID" value="XM_003677341.1"/>
</dbReference>
<dbReference type="EMBL" id="HE576758">
    <property type="protein sequence ID" value="CCC71036.1"/>
    <property type="molecule type" value="Genomic_DNA"/>
</dbReference>
<dbReference type="KEGG" id="ncs:NCAS_0G01490"/>
<dbReference type="Pfam" id="PF01803">
    <property type="entry name" value="LIM_bind"/>
    <property type="match status" value="1"/>
</dbReference>
<reference key="2">
    <citation type="submission" date="2011-08" db="EMBL/GenBank/DDBJ databases">
        <title>Genome sequence of Naumovozyma castellii.</title>
        <authorList>
            <person name="Gordon J.L."/>
            <person name="Armisen D."/>
            <person name="Proux-Wera E."/>
            <person name="OhEigeartaigh S.S."/>
            <person name="Byrne K.P."/>
            <person name="Wolfe K.H."/>
        </authorList>
    </citation>
    <scope>NUCLEOTIDE SEQUENCE</scope>
    <source>
        <strain>Type strain:CBS 4309</strain>
    </source>
</reference>
<name>G0VI02_NAUCA</name>
<reference evidence="1 2" key="1">
    <citation type="journal article" date="2011" name="Proc. Natl. Acad. Sci. U.S.A.">
        <title>Evolutionary erosion of yeast sex chromosomes by mating-type switching accidents.</title>
        <authorList>
            <person name="Gordon J.L."/>
            <person name="Armisen D."/>
            <person name="Proux-Wera E."/>
            <person name="Oheigeartaigh S.S."/>
            <person name="Byrne K.P."/>
            <person name="Wolfe K.H."/>
        </authorList>
    </citation>
    <scope>NUCLEOTIDE SEQUENCE [LARGE SCALE GENOMIC DNA]</scope>
    <source>
        <strain evidence="2">ATCC 76901 / BCRC 22586 / CBS 4309 / NBRC 1992 / NRRL Y-12630</strain>
    </source>
</reference>
<dbReference type="AlphaFoldDB" id="G0VI02"/>
<sequence>MSLMEKIIHYKQPNLKLPQHQAYSLHAYPHSEPPKYDKLNPAFTAKTNYDHNQDEFYNGLNDENNSTLLESPNFTFDHLSPASYPMDFSMDENVHEDIIPADINSKVNNNISEQNNSIPERIDYAAIYTSYEARTYLSNVANSRIRQMILYVNNSKDNMNNVSYWKRFVEEFFDRDCQLNISMRLGSEIEIFEILGILLPQMVLQFGHMGVMKLEITPGEIHTQLLNDGTKFFDCLSNTYYFHYEDGSHHKLYLELHGIFTVDLKVKWIDVQVRGSTYCVDWNSVESLVTGKTVQNIVAGPTPTEDNDNENENKIEIEDEDKKKMKELQSHFNVFKNTTEFGIIKNMARLFQVNQVMSKMIDLMKYHRKINSVNPITSLNEYVQANKALIVNKPIKRTRKRRAEEDHNTWFKHLKKMAVPEGLESRTTPTLKKRKIIQMRSGPTVQT</sequence>
<gene>
    <name evidence="1" type="primary">NCAS0G01490</name>
    <name evidence="1" type="ordered locus">NCAS_0G01490</name>
</gene>